<dbReference type="Gene3D" id="3.50.50.60">
    <property type="entry name" value="FAD/NAD(P)-binding domain"/>
    <property type="match status" value="1"/>
</dbReference>
<keyword evidence="5" id="KW-0732">Signal</keyword>
<dbReference type="InterPro" id="IPR002937">
    <property type="entry name" value="Amino_oxidase"/>
</dbReference>
<evidence type="ECO:0000256" key="3">
    <source>
        <dbReference type="ARBA" id="ARBA00023002"/>
    </source>
</evidence>
<dbReference type="GO" id="GO:0016491">
    <property type="term" value="F:oxidoreductase activity"/>
    <property type="evidence" value="ECO:0007669"/>
    <property type="project" value="UniProtKB-KW"/>
</dbReference>
<feature type="binding site" evidence="4">
    <location>
        <position position="377"/>
    </location>
    <ligand>
        <name>substrate</name>
    </ligand>
</feature>
<dbReference type="STRING" id="177413.SAMN05660859_3316"/>
<dbReference type="InterPro" id="IPR006311">
    <property type="entry name" value="TAT_signal"/>
</dbReference>
<keyword evidence="3" id="KW-0560">Oxidoreductase</keyword>
<evidence type="ECO:0000256" key="2">
    <source>
        <dbReference type="ARBA" id="ARBA00005995"/>
    </source>
</evidence>
<dbReference type="InterPro" id="IPR036188">
    <property type="entry name" value="FAD/NAD-bd_sf"/>
</dbReference>
<feature type="domain" description="Amine oxidase" evidence="6">
    <location>
        <begin position="54"/>
        <end position="480"/>
    </location>
</feature>
<gene>
    <name evidence="7" type="ORF">SAMN05660859_3316</name>
</gene>
<proteinExistence type="inferred from homology"/>
<feature type="signal peptide" evidence="5">
    <location>
        <begin position="1"/>
        <end position="27"/>
    </location>
</feature>
<organism evidence="7 8">
    <name type="scientific">Ancylobacter rudongensis</name>
    <dbReference type="NCBI Taxonomy" id="177413"/>
    <lineage>
        <taxon>Bacteria</taxon>
        <taxon>Pseudomonadati</taxon>
        <taxon>Pseudomonadota</taxon>
        <taxon>Alphaproteobacteria</taxon>
        <taxon>Hyphomicrobiales</taxon>
        <taxon>Xanthobacteraceae</taxon>
        <taxon>Ancylobacter</taxon>
    </lineage>
</organism>
<dbReference type="Gene3D" id="1.10.405.10">
    <property type="entry name" value="Guanine Nucleotide Dissociation Inhibitor, domain 1"/>
    <property type="match status" value="1"/>
</dbReference>
<keyword evidence="8" id="KW-1185">Reference proteome</keyword>
<dbReference type="SUPFAM" id="SSF51905">
    <property type="entry name" value="FAD/NAD(P)-binding domain"/>
    <property type="match status" value="1"/>
</dbReference>
<evidence type="ECO:0000313" key="7">
    <source>
        <dbReference type="EMBL" id="SCW86610.1"/>
    </source>
</evidence>
<evidence type="ECO:0000256" key="1">
    <source>
        <dbReference type="ARBA" id="ARBA00001974"/>
    </source>
</evidence>
<evidence type="ECO:0000313" key="8">
    <source>
        <dbReference type="Proteomes" id="UP000198889"/>
    </source>
</evidence>
<accession>A0A1G4TZ19</accession>
<dbReference type="Gene3D" id="3.90.660.10">
    <property type="match status" value="1"/>
</dbReference>
<comment type="cofactor">
    <cofactor evidence="1">
        <name>FAD</name>
        <dbReference type="ChEBI" id="CHEBI:57692"/>
    </cofactor>
</comment>
<dbReference type="RefSeq" id="WP_091441758.1">
    <property type="nucleotide sequence ID" value="NZ_FMTP01000005.1"/>
</dbReference>
<feature type="binding site" evidence="4">
    <location>
        <position position="55"/>
    </location>
    <ligand>
        <name>FAD</name>
        <dbReference type="ChEBI" id="CHEBI:57692"/>
    </ligand>
</feature>
<evidence type="ECO:0000259" key="6">
    <source>
        <dbReference type="Pfam" id="PF01593"/>
    </source>
</evidence>
<dbReference type="PROSITE" id="PS51318">
    <property type="entry name" value="TAT"/>
    <property type="match status" value="1"/>
</dbReference>
<dbReference type="SUPFAM" id="SSF54373">
    <property type="entry name" value="FAD-linked reductases, C-terminal domain"/>
    <property type="match status" value="1"/>
</dbReference>
<dbReference type="EMBL" id="FMTP01000005">
    <property type="protein sequence ID" value="SCW86610.1"/>
    <property type="molecule type" value="Genomic_DNA"/>
</dbReference>
<dbReference type="Pfam" id="PF01593">
    <property type="entry name" value="Amino_oxidase"/>
    <property type="match status" value="1"/>
</dbReference>
<dbReference type="InterPro" id="IPR050703">
    <property type="entry name" value="Flavin_MAO"/>
</dbReference>
<reference evidence="8" key="1">
    <citation type="submission" date="2016-10" db="EMBL/GenBank/DDBJ databases">
        <authorList>
            <person name="Varghese N."/>
            <person name="Submissions S."/>
        </authorList>
    </citation>
    <scope>NUCLEOTIDE SEQUENCE [LARGE SCALE GENOMIC DNA]</scope>
    <source>
        <strain evidence="8">CGMCC 1.1761</strain>
    </source>
</reference>
<feature type="binding site" evidence="4">
    <location>
        <position position="269"/>
    </location>
    <ligand>
        <name>FAD</name>
        <dbReference type="ChEBI" id="CHEBI:57692"/>
    </ligand>
</feature>
<dbReference type="Proteomes" id="UP000198889">
    <property type="component" value="Unassembled WGS sequence"/>
</dbReference>
<feature type="chain" id="PRO_5011443001" evidence="5">
    <location>
        <begin position="28"/>
        <end position="491"/>
    </location>
</feature>
<dbReference type="AlphaFoldDB" id="A0A1G4TZ19"/>
<evidence type="ECO:0000256" key="5">
    <source>
        <dbReference type="SAM" id="SignalP"/>
    </source>
</evidence>
<sequence length="491" mass="53356">MTTDTSPRGFSRRALLAGTAATLGALAAPPLAAPARAQARTDRPIEVLVLGAGMSGLTAALALQRRGHKVTVIERQARIGGRLLSLPLGDGMFTEAGGGHFRSDMPLVLNYVRHFNLPLLSLNDGLPVYMVDGKTAKSADITNWPWDLTSEERNVTVSANLNRYLFRAGLDTNTVLSPDWPDQDLLDRLDDITLEDLLRPVGASPAFLKLLAANAGLFTPYAQTLSIIPDLAYHFGDQNVFRIQGGNNRLPMAMANALGRGNIVLDAQVVRIDQTGPRIRVGTKDGKEFTGDAIVSTIPFSVMDEVEVTPAWSAGKARMFAEMEWDKTIKVIVKTREPTWLAHNVRGWPMAGGDRPWERFIDITGNEPGGHGSGFFYLNGENADRVLAAPREVRAQQVVDIFQQDLPGLLGDVVSVSDFAWSEQPWIRGSFGSTPVGGGWMVKEWTAPEGRIHFAGDFTTLKTGWVEGAIESGLRAARQIDPEARPLSGAR</sequence>
<dbReference type="PANTHER" id="PTHR43563">
    <property type="entry name" value="AMINE OXIDASE"/>
    <property type="match status" value="1"/>
</dbReference>
<dbReference type="PRINTS" id="PR00757">
    <property type="entry name" value="AMINEOXDASEF"/>
</dbReference>
<comment type="similarity">
    <text evidence="2">Belongs to the flavin monoamine oxidase family.</text>
</comment>
<name>A0A1G4TZ19_9HYPH</name>
<dbReference type="InterPro" id="IPR001613">
    <property type="entry name" value="Flavin_amine_oxidase"/>
</dbReference>
<dbReference type="PANTHER" id="PTHR43563:SF1">
    <property type="entry name" value="AMINE OXIDASE [FLAVIN-CONTAINING] B"/>
    <property type="match status" value="1"/>
</dbReference>
<protein>
    <submittedName>
        <fullName evidence="7">UDP-galactopyranose mutase</fullName>
    </submittedName>
</protein>
<evidence type="ECO:0000256" key="4">
    <source>
        <dbReference type="PIRSR" id="PIRSR601613-1"/>
    </source>
</evidence>